<dbReference type="Proteomes" id="UP000078541">
    <property type="component" value="Unassembled WGS sequence"/>
</dbReference>
<proteinExistence type="predicted"/>
<reference evidence="1 2" key="1">
    <citation type="submission" date="2016-03" db="EMBL/GenBank/DDBJ databases">
        <title>Trachymyrmex septentrionalis WGS genome.</title>
        <authorList>
            <person name="Nygaard S."/>
            <person name="Hu H."/>
            <person name="Boomsma J."/>
            <person name="Zhang G."/>
        </authorList>
    </citation>
    <scope>NUCLEOTIDE SEQUENCE [LARGE SCALE GENOMIC DNA]</scope>
    <source>
        <strain evidence="1">Tsep2-gDNA-1</strain>
        <tissue evidence="1">Whole body</tissue>
    </source>
</reference>
<gene>
    <name evidence="1" type="ORF">ALC56_10336</name>
</gene>
<dbReference type="EMBL" id="KQ981820">
    <property type="protein sequence ID" value="KYN35162.1"/>
    <property type="molecule type" value="Genomic_DNA"/>
</dbReference>
<organism evidence="1 2">
    <name type="scientific">Trachymyrmex septentrionalis</name>
    <dbReference type="NCBI Taxonomy" id="34720"/>
    <lineage>
        <taxon>Eukaryota</taxon>
        <taxon>Metazoa</taxon>
        <taxon>Ecdysozoa</taxon>
        <taxon>Arthropoda</taxon>
        <taxon>Hexapoda</taxon>
        <taxon>Insecta</taxon>
        <taxon>Pterygota</taxon>
        <taxon>Neoptera</taxon>
        <taxon>Endopterygota</taxon>
        <taxon>Hymenoptera</taxon>
        <taxon>Apocrita</taxon>
        <taxon>Aculeata</taxon>
        <taxon>Formicoidea</taxon>
        <taxon>Formicidae</taxon>
        <taxon>Myrmicinae</taxon>
        <taxon>Trachymyrmex</taxon>
    </lineage>
</organism>
<evidence type="ECO:0000313" key="2">
    <source>
        <dbReference type="Proteomes" id="UP000078541"/>
    </source>
</evidence>
<evidence type="ECO:0000313" key="1">
    <source>
        <dbReference type="EMBL" id="KYN35162.1"/>
    </source>
</evidence>
<sequence>MVKERFSHRESKHLNQYFWGCYIVSYTVSGHFRNAIKINSGGLVGAENPAFEKVYRF</sequence>
<accession>A0A195F4R2</accession>
<keyword evidence="2" id="KW-1185">Reference proteome</keyword>
<name>A0A195F4R2_9HYME</name>
<dbReference type="AlphaFoldDB" id="A0A195F4R2"/>
<protein>
    <submittedName>
        <fullName evidence="1">Uncharacterized protein</fullName>
    </submittedName>
</protein>